<keyword evidence="1" id="KW-1133">Transmembrane helix</keyword>
<dbReference type="OrthoDB" id="1954497at2"/>
<dbReference type="RefSeq" id="WP_072902830.1">
    <property type="nucleotide sequence ID" value="NZ_FRAD01000006.1"/>
</dbReference>
<protein>
    <submittedName>
        <fullName evidence="2">Uncharacterized protein</fullName>
    </submittedName>
</protein>
<dbReference type="Proteomes" id="UP000183952">
    <property type="component" value="Unassembled WGS sequence"/>
</dbReference>
<evidence type="ECO:0000313" key="3">
    <source>
        <dbReference type="Proteomes" id="UP000183952"/>
    </source>
</evidence>
<accession>A0A1M6M335</accession>
<keyword evidence="1" id="KW-0812">Transmembrane</keyword>
<organism evidence="2 3">
    <name type="scientific">Hathewaya proteolytica DSM 3090</name>
    <dbReference type="NCBI Taxonomy" id="1121331"/>
    <lineage>
        <taxon>Bacteria</taxon>
        <taxon>Bacillati</taxon>
        <taxon>Bacillota</taxon>
        <taxon>Clostridia</taxon>
        <taxon>Eubacteriales</taxon>
        <taxon>Clostridiaceae</taxon>
        <taxon>Hathewaya</taxon>
    </lineage>
</organism>
<sequence>MKRERIFQIMGMLSEDIINEAEEENLVMKHSIPWKRYGVVAASVIMCAVVGTGIYLKSRIKPKYQGNKYSFQVDYNDDKAHEQNQNGQLEKLCLFSSFSTDGMGYEGYMAYDISELKNGNPWNESMNITRLPVFKSKLSYDEVGRPIKVDIEPIKKRAYEVAEFLGIDTEKYPVEIHPNKEEINSKVERDSEVGIEFNELDYNILKSATISSDKYNISVDCHVETTIEFVKPFELPEEYKIRGNKQESYEKHLKSQDYIKNTYNKIIPMKNPKANIHGGNYTYDGELGGFNFNFYNDKENDIDKIINYNFNIISIIYNENGDFSGMTIDKPDLSEKLGYYPIITKEKAEELLCKGKYISTVPEKFPGEQYIRKTELVYRNGKDINYMPYYKIYVEIPTMKEDKGLNTYGVFYVPAVEEQYLSDLKVWNGWYN</sequence>
<keyword evidence="1" id="KW-0472">Membrane</keyword>
<dbReference type="STRING" id="1121331.SAMN02745248_00925"/>
<evidence type="ECO:0000313" key="2">
    <source>
        <dbReference type="EMBL" id="SHJ77825.1"/>
    </source>
</evidence>
<name>A0A1M6M335_9CLOT</name>
<dbReference type="EMBL" id="FRAD01000006">
    <property type="protein sequence ID" value="SHJ77825.1"/>
    <property type="molecule type" value="Genomic_DNA"/>
</dbReference>
<gene>
    <name evidence="2" type="ORF">SAMN02745248_00925</name>
</gene>
<proteinExistence type="predicted"/>
<keyword evidence="3" id="KW-1185">Reference proteome</keyword>
<reference evidence="2 3" key="1">
    <citation type="submission" date="2016-11" db="EMBL/GenBank/DDBJ databases">
        <authorList>
            <person name="Jaros S."/>
            <person name="Januszkiewicz K."/>
            <person name="Wedrychowicz H."/>
        </authorList>
    </citation>
    <scope>NUCLEOTIDE SEQUENCE [LARGE SCALE GENOMIC DNA]</scope>
    <source>
        <strain evidence="2 3">DSM 3090</strain>
    </source>
</reference>
<evidence type="ECO:0000256" key="1">
    <source>
        <dbReference type="SAM" id="Phobius"/>
    </source>
</evidence>
<feature type="transmembrane region" description="Helical" evidence="1">
    <location>
        <begin position="37"/>
        <end position="56"/>
    </location>
</feature>
<dbReference type="AlphaFoldDB" id="A0A1M6M335"/>